<evidence type="ECO:0000256" key="7">
    <source>
        <dbReference type="HAMAP-Rule" id="MF_03030"/>
    </source>
</evidence>
<evidence type="ECO:0000256" key="4">
    <source>
        <dbReference type="ARBA" id="ARBA00022839"/>
    </source>
</evidence>
<dbReference type="Pfam" id="PF12705">
    <property type="entry name" value="PDDEXK_1"/>
    <property type="match status" value="1"/>
</dbReference>
<gene>
    <name evidence="7 9" type="primary">MGME1</name>
    <name evidence="9" type="ORF">AMEX_G9255</name>
</gene>
<evidence type="ECO:0000313" key="12">
    <source>
        <dbReference type="Proteomes" id="UP000752171"/>
    </source>
</evidence>
<dbReference type="Proteomes" id="UP000752171">
    <property type="component" value="Unassembled WGS sequence"/>
</dbReference>
<feature type="active site" evidence="7">
    <location>
        <position position="244"/>
    </location>
</feature>
<keyword evidence="3 7" id="KW-0378">Hydrolase</keyword>
<keyword evidence="2" id="KW-0227">DNA damage</keyword>
<comment type="subcellular location">
    <subcellularLocation>
        <location evidence="7">Mitochondrion</location>
    </subcellularLocation>
</comment>
<dbReference type="OrthoDB" id="5777131at2759"/>
<dbReference type="InterPro" id="IPR011604">
    <property type="entry name" value="PDDEXK-like_dom_sf"/>
</dbReference>
<dbReference type="GO" id="GO:0006264">
    <property type="term" value="P:mitochondrial DNA replication"/>
    <property type="evidence" value="ECO:0007669"/>
    <property type="project" value="TreeGrafter"/>
</dbReference>
<evidence type="ECO:0000259" key="8">
    <source>
        <dbReference type="Pfam" id="PF12705"/>
    </source>
</evidence>
<proteinExistence type="inferred from homology"/>
<keyword evidence="1 7" id="KW-0540">Nuclease</keyword>
<dbReference type="EMBL" id="JAICCE010000007">
    <property type="protein sequence ID" value="KAG9274808.1"/>
    <property type="molecule type" value="Genomic_DNA"/>
</dbReference>
<dbReference type="HAMAP" id="MF_03030">
    <property type="entry name" value="MGME1"/>
    <property type="match status" value="1"/>
</dbReference>
<evidence type="ECO:0000313" key="9">
    <source>
        <dbReference type="EMBL" id="KAG9274808.1"/>
    </source>
</evidence>
<organism evidence="10 11">
    <name type="scientific">Astyanax mexicanus</name>
    <name type="common">Blind cave fish</name>
    <name type="synonym">Astyanax fasciatus mexicanus</name>
    <dbReference type="NCBI Taxonomy" id="7994"/>
    <lineage>
        <taxon>Eukaryota</taxon>
        <taxon>Metazoa</taxon>
        <taxon>Chordata</taxon>
        <taxon>Craniata</taxon>
        <taxon>Vertebrata</taxon>
        <taxon>Euteleostomi</taxon>
        <taxon>Actinopterygii</taxon>
        <taxon>Neopterygii</taxon>
        <taxon>Teleostei</taxon>
        <taxon>Ostariophysi</taxon>
        <taxon>Characiformes</taxon>
        <taxon>Characoidei</taxon>
        <taxon>Acestrorhamphidae</taxon>
        <taxon>Acestrorhamphinae</taxon>
        <taxon>Astyanax</taxon>
    </lineage>
</organism>
<dbReference type="PANTHER" id="PTHR31340:SF3">
    <property type="entry name" value="MITOCHONDRIAL GENOME MAINTENANCE EXONUCLEASE 1"/>
    <property type="match status" value="1"/>
</dbReference>
<evidence type="ECO:0000256" key="6">
    <source>
        <dbReference type="ARBA" id="ARBA00023204"/>
    </source>
</evidence>
<dbReference type="InterPro" id="IPR011335">
    <property type="entry name" value="Restrct_endonuc-II-like"/>
</dbReference>
<feature type="active site" evidence="7">
    <location>
        <position position="257"/>
    </location>
</feature>
<sequence length="347" mass="39528">MRVRALWLRAACLGRAGSGSGSGSGWFWFRCGFSSSALLPARKKVSEYSAVDSEHYSALVRNVVSSRTSAQTPETIEEEDGWLFGTVVKSRPSQEPRTLKNPCSLIDSSRVLHSEHEETEMTRIKLQRNTEQPSVPSVTRILQNTMSPSQLFYLERWKRRKIAELGEEGFREYSQNLFRQGKLFHAAIESFLTQKSSPKEEAETPDEVSGYLESIGHVLEDVTGVRAIESAVEHQTLRYLGIVDCVAMYKGSLCVIDWKTSERPKPSLHNTYDNPLQVAAYIGALNSDDNYNYQVENGLIVVAYKDGSPAHSHYMSEKQVLQYWEKWQFRLEEYMEKVIQHKTARTD</sequence>
<dbReference type="OMA" id="DCVAKYQ"/>
<comment type="function">
    <text evidence="7">Metal-dependent single-stranded DNA (ssDNA) exonuclease involved in mitochondrial genome maintenance. Has preference for 5'-3' exonuclease activity. Necessary for maintenance of proper 7S DNA levels. Probably involved in mitochondrial DNA (mtDNA) repair.</text>
</comment>
<dbReference type="KEGG" id="amex:103025245"/>
<evidence type="ECO:0000256" key="3">
    <source>
        <dbReference type="ARBA" id="ARBA00022801"/>
    </source>
</evidence>
<dbReference type="GO" id="GO:0005739">
    <property type="term" value="C:mitochondrion"/>
    <property type="evidence" value="ECO:0007669"/>
    <property type="project" value="UniProtKB-SubCell"/>
</dbReference>
<accession>A0A8B9JAR4</accession>
<dbReference type="AlphaFoldDB" id="A0A8B9JAR4"/>
<protein>
    <recommendedName>
        <fullName evidence="7">Mitochondrial genome maintenance exonuclease 1</fullName>
        <ecNumber evidence="7">3.1.-.-</ecNumber>
    </recommendedName>
</protein>
<comment type="similarity">
    <text evidence="7">Belongs to the MGME1 family.</text>
</comment>
<dbReference type="EC" id="3.1.-.-" evidence="7"/>
<name>A0A8B9JAR4_ASTMX</name>
<dbReference type="SUPFAM" id="SSF52980">
    <property type="entry name" value="Restriction endonuclease-like"/>
    <property type="match status" value="1"/>
</dbReference>
<dbReference type="Gene3D" id="3.90.320.10">
    <property type="match status" value="1"/>
</dbReference>
<dbReference type="CTD" id="92667"/>
<keyword evidence="5 7" id="KW-0496">Mitochondrion</keyword>
<evidence type="ECO:0000313" key="10">
    <source>
        <dbReference type="Ensembl" id="ENSAMXP00005014290.1"/>
    </source>
</evidence>
<feature type="domain" description="PD-(D/E)XK endonuclease-like" evidence="8">
    <location>
        <begin position="156"/>
        <end position="336"/>
    </location>
</feature>
<dbReference type="PANTHER" id="PTHR31340">
    <property type="entry name" value="MITOCHONDRIAL GENOME MAINTENANCE EXONUCLEASE 1"/>
    <property type="match status" value="1"/>
</dbReference>
<evidence type="ECO:0000256" key="1">
    <source>
        <dbReference type="ARBA" id="ARBA00022722"/>
    </source>
</evidence>
<evidence type="ECO:0000256" key="2">
    <source>
        <dbReference type="ARBA" id="ARBA00022763"/>
    </source>
</evidence>
<dbReference type="Proteomes" id="UP000694621">
    <property type="component" value="Unplaced"/>
</dbReference>
<dbReference type="GeneID" id="103025245"/>
<reference evidence="9 12" key="1">
    <citation type="submission" date="2021-07" db="EMBL/GenBank/DDBJ databases">
        <authorList>
            <person name="Imarazene B."/>
            <person name="Zahm M."/>
            <person name="Klopp C."/>
            <person name="Cabau C."/>
            <person name="Beille S."/>
            <person name="Jouanno E."/>
            <person name="Castinel A."/>
            <person name="Lluch J."/>
            <person name="Gil L."/>
            <person name="Kuchtly C."/>
            <person name="Lopez Roques C."/>
            <person name="Donnadieu C."/>
            <person name="Parrinello H."/>
            <person name="Journot L."/>
            <person name="Du K."/>
            <person name="Schartl M."/>
            <person name="Retaux S."/>
            <person name="Guiguen Y."/>
        </authorList>
    </citation>
    <scope>NUCLEOTIDE SEQUENCE [LARGE SCALE GENOMIC DNA]</scope>
    <source>
        <strain evidence="9">Pach_M1</strain>
        <tissue evidence="9">Testis</tissue>
    </source>
</reference>
<dbReference type="Ensembl" id="ENSAMXT00005015834.1">
    <property type="protein sequence ID" value="ENSAMXP00005014290.1"/>
    <property type="gene ID" value="ENSAMXG00005007631.1"/>
</dbReference>
<reference evidence="10" key="2">
    <citation type="submission" date="2025-05" db="UniProtKB">
        <authorList>
            <consortium name="Ensembl"/>
        </authorList>
    </citation>
    <scope>IDENTIFICATION</scope>
</reference>
<dbReference type="GO" id="GO:0008297">
    <property type="term" value="F:single-stranded DNA exodeoxyribonuclease activity"/>
    <property type="evidence" value="ECO:0007669"/>
    <property type="project" value="UniProtKB-UniRule"/>
</dbReference>
<keyword evidence="4 7" id="KW-0269">Exonuclease</keyword>
<dbReference type="FunFam" id="3.90.320.10:FF:000005">
    <property type="entry name" value="Mitochondrial genome maintenance exonuclease 1"/>
    <property type="match status" value="1"/>
</dbReference>
<dbReference type="GO" id="GO:0043504">
    <property type="term" value="P:mitochondrial DNA repair"/>
    <property type="evidence" value="ECO:0007669"/>
    <property type="project" value="UniProtKB-UniRule"/>
</dbReference>
<evidence type="ECO:0000313" key="11">
    <source>
        <dbReference type="Proteomes" id="UP000694621"/>
    </source>
</evidence>
<keyword evidence="6" id="KW-0234">DNA repair</keyword>
<feature type="active site" evidence="7">
    <location>
        <position position="259"/>
    </location>
</feature>
<evidence type="ECO:0000256" key="5">
    <source>
        <dbReference type="ARBA" id="ARBA00023128"/>
    </source>
</evidence>
<dbReference type="InterPro" id="IPR038726">
    <property type="entry name" value="PDDEXK_AddAB-type"/>
</dbReference>